<feature type="compositionally biased region" description="Basic and acidic residues" evidence="1">
    <location>
        <begin position="20"/>
        <end position="36"/>
    </location>
</feature>
<evidence type="ECO:0000256" key="1">
    <source>
        <dbReference type="SAM" id="MobiDB-lite"/>
    </source>
</evidence>
<reference evidence="2 3" key="1">
    <citation type="submission" date="2019-03" db="EMBL/GenBank/DDBJ databases">
        <title>First draft genome of Liparis tanakae, snailfish: a comprehensive survey of snailfish specific genes.</title>
        <authorList>
            <person name="Kim W."/>
            <person name="Song I."/>
            <person name="Jeong J.-H."/>
            <person name="Kim D."/>
            <person name="Kim S."/>
            <person name="Ryu S."/>
            <person name="Song J.Y."/>
            <person name="Lee S.K."/>
        </authorList>
    </citation>
    <scope>NUCLEOTIDE SEQUENCE [LARGE SCALE GENOMIC DNA]</scope>
    <source>
        <tissue evidence="2">Muscle</tissue>
    </source>
</reference>
<feature type="region of interest" description="Disordered" evidence="1">
    <location>
        <begin position="130"/>
        <end position="163"/>
    </location>
</feature>
<dbReference type="Proteomes" id="UP000314294">
    <property type="component" value="Unassembled WGS sequence"/>
</dbReference>
<sequence>MLASSWWTSLTRPRCTCRRTGKEPGEGHTNRNDLRPPSHPTLIFYTSNLVSAQVHAGPVGPALQPRVSQFQGGHLPLQVCVQPADVPLHFGHFIFGQLVAGLLFVVSPLPKSKLRGTELSIQLVRSAGAEPPAKHCHENTEQLSRDDNNDNNNNNNEHAPHHRRSKAWSTCRCSSCCVLSISSTSLFSCSSTGSAASSYPRRPSLSVRHSAPTSRGTEVAASACSASSSSFRRDTSQARSLSRRQVSLSSQVVCGGKRRHVVSLRSDLPSCRITLETKRSRWAAADSCWLLTSDSDTLWRRPGFAGSADILLLLRRPKHTHMVQRSHVQNVHRSPICNV</sequence>
<evidence type="ECO:0000313" key="3">
    <source>
        <dbReference type="Proteomes" id="UP000314294"/>
    </source>
</evidence>
<dbReference type="AlphaFoldDB" id="A0A4Z2GK13"/>
<dbReference type="EMBL" id="SRLO01000522">
    <property type="protein sequence ID" value="TNN53203.1"/>
    <property type="molecule type" value="Genomic_DNA"/>
</dbReference>
<organism evidence="2 3">
    <name type="scientific">Liparis tanakae</name>
    <name type="common">Tanaka's snailfish</name>
    <dbReference type="NCBI Taxonomy" id="230148"/>
    <lineage>
        <taxon>Eukaryota</taxon>
        <taxon>Metazoa</taxon>
        <taxon>Chordata</taxon>
        <taxon>Craniata</taxon>
        <taxon>Vertebrata</taxon>
        <taxon>Euteleostomi</taxon>
        <taxon>Actinopterygii</taxon>
        <taxon>Neopterygii</taxon>
        <taxon>Teleostei</taxon>
        <taxon>Neoteleostei</taxon>
        <taxon>Acanthomorphata</taxon>
        <taxon>Eupercaria</taxon>
        <taxon>Perciformes</taxon>
        <taxon>Cottioidei</taxon>
        <taxon>Cottales</taxon>
        <taxon>Liparidae</taxon>
        <taxon>Liparis</taxon>
    </lineage>
</organism>
<proteinExistence type="predicted"/>
<feature type="region of interest" description="Disordered" evidence="1">
    <location>
        <begin position="193"/>
        <end position="219"/>
    </location>
</feature>
<evidence type="ECO:0000313" key="2">
    <source>
        <dbReference type="EMBL" id="TNN53203.1"/>
    </source>
</evidence>
<accession>A0A4Z2GK13</accession>
<protein>
    <submittedName>
        <fullName evidence="2">Uncharacterized protein</fullName>
    </submittedName>
</protein>
<name>A0A4Z2GK13_9TELE</name>
<keyword evidence="3" id="KW-1185">Reference proteome</keyword>
<gene>
    <name evidence="2" type="ORF">EYF80_036564</name>
</gene>
<feature type="compositionally biased region" description="Basic and acidic residues" evidence="1">
    <location>
        <begin position="132"/>
        <end position="148"/>
    </location>
</feature>
<feature type="region of interest" description="Disordered" evidence="1">
    <location>
        <begin position="17"/>
        <end position="37"/>
    </location>
</feature>
<comment type="caution">
    <text evidence="2">The sequence shown here is derived from an EMBL/GenBank/DDBJ whole genome shotgun (WGS) entry which is preliminary data.</text>
</comment>